<evidence type="ECO:0000313" key="5">
    <source>
        <dbReference type="EMBL" id="KAK3895937.1"/>
    </source>
</evidence>
<feature type="domain" description="Myb/SANT-like DNA-binding" evidence="2">
    <location>
        <begin position="118"/>
        <end position="214"/>
    </location>
</feature>
<reference evidence="3" key="1">
    <citation type="submission" date="2023-10" db="EMBL/GenBank/DDBJ databases">
        <title>Genome assemblies of two species of porcelain crab, Petrolisthes cinctipes and Petrolisthes manimaculis (Anomura: Porcellanidae).</title>
        <authorList>
            <person name="Angst P."/>
        </authorList>
    </citation>
    <scope>NUCLEOTIDE SEQUENCE</scope>
    <source>
        <strain evidence="3">PB745_01</strain>
        <tissue evidence="3">Gill</tissue>
    </source>
</reference>
<evidence type="ECO:0000313" key="4">
    <source>
        <dbReference type="EMBL" id="KAK3883477.1"/>
    </source>
</evidence>
<dbReference type="Pfam" id="PF13837">
    <property type="entry name" value="Myb_DNA-bind_4"/>
    <property type="match status" value="1"/>
</dbReference>
<proteinExistence type="predicted"/>
<feature type="region of interest" description="Disordered" evidence="1">
    <location>
        <begin position="241"/>
        <end position="298"/>
    </location>
</feature>
<sequence>MASEAAMFQCSVCDKLYLLEYEAHMCLSTHYEQEEDADGSVVLLQPDQDIPQRYSCGHCRVVYDTQERASMCLARHAAQDTWMESEACASGSSSAIETHTPASQKATTSQSHSQRQTPWTEETVSILIQAVHNAYPRLDGKQERRDRVWRDIYHVILPQPSHKDSLSIGIPGVTIDQCKTKWKNLRYTFFRYVQNMNTTGGAKLHVPQGYEQLCAFLGDRPIAKPITVSCGLERLNVEGDQSVVDPIPGPSGISAIPPAEPSDPDDPPPAISIPEVRKSVKRKKIRPPSQSQRLEGIQRESVQEVRASGKRIDAFVTKYEEWCEQQKKFMEEIIENQRQFLRMEERKTEILEQLLKLEREKK</sequence>
<dbReference type="EMBL" id="JAWQEG010000987">
    <property type="protein sequence ID" value="KAK3883477.1"/>
    <property type="molecule type" value="Genomic_DNA"/>
</dbReference>
<gene>
    <name evidence="5" type="ORF">Pcinc_000321</name>
    <name evidence="4" type="ORF">Pcinc_012176</name>
    <name evidence="3" type="ORF">Pcinc_016972</name>
</gene>
<dbReference type="AlphaFoldDB" id="A0AAE1FV37"/>
<feature type="compositionally biased region" description="Polar residues" evidence="1">
    <location>
        <begin position="100"/>
        <end position="118"/>
    </location>
</feature>
<evidence type="ECO:0000313" key="3">
    <source>
        <dbReference type="EMBL" id="KAK3878388.1"/>
    </source>
</evidence>
<dbReference type="Gene3D" id="1.10.10.60">
    <property type="entry name" value="Homeodomain-like"/>
    <property type="match status" value="1"/>
</dbReference>
<dbReference type="EMBL" id="JAWQEG010001559">
    <property type="protein sequence ID" value="KAK3878388.1"/>
    <property type="molecule type" value="Genomic_DNA"/>
</dbReference>
<evidence type="ECO:0000256" key="1">
    <source>
        <dbReference type="SAM" id="MobiDB-lite"/>
    </source>
</evidence>
<dbReference type="Proteomes" id="UP001286313">
    <property type="component" value="Unassembled WGS sequence"/>
</dbReference>
<organism evidence="3 6">
    <name type="scientific">Petrolisthes cinctipes</name>
    <name type="common">Flat porcelain crab</name>
    <dbReference type="NCBI Taxonomy" id="88211"/>
    <lineage>
        <taxon>Eukaryota</taxon>
        <taxon>Metazoa</taxon>
        <taxon>Ecdysozoa</taxon>
        <taxon>Arthropoda</taxon>
        <taxon>Crustacea</taxon>
        <taxon>Multicrustacea</taxon>
        <taxon>Malacostraca</taxon>
        <taxon>Eumalacostraca</taxon>
        <taxon>Eucarida</taxon>
        <taxon>Decapoda</taxon>
        <taxon>Pleocyemata</taxon>
        <taxon>Anomura</taxon>
        <taxon>Galatheoidea</taxon>
        <taxon>Porcellanidae</taxon>
        <taxon>Petrolisthes</taxon>
    </lineage>
</organism>
<dbReference type="EMBL" id="JAWQEG010000023">
    <property type="protein sequence ID" value="KAK3895937.1"/>
    <property type="molecule type" value="Genomic_DNA"/>
</dbReference>
<feature type="region of interest" description="Disordered" evidence="1">
    <location>
        <begin position="93"/>
        <end position="118"/>
    </location>
</feature>
<dbReference type="InterPro" id="IPR044822">
    <property type="entry name" value="Myb_DNA-bind_4"/>
</dbReference>
<keyword evidence="6" id="KW-1185">Reference proteome</keyword>
<accession>A0AAE1FV37</accession>
<name>A0AAE1FV37_PETCI</name>
<evidence type="ECO:0000259" key="2">
    <source>
        <dbReference type="Pfam" id="PF13837"/>
    </source>
</evidence>
<protein>
    <recommendedName>
        <fullName evidence="2">Myb/SANT-like DNA-binding domain-containing protein</fullName>
    </recommendedName>
</protein>
<evidence type="ECO:0000313" key="6">
    <source>
        <dbReference type="Proteomes" id="UP001286313"/>
    </source>
</evidence>
<comment type="caution">
    <text evidence="3">The sequence shown here is derived from an EMBL/GenBank/DDBJ whole genome shotgun (WGS) entry which is preliminary data.</text>
</comment>